<feature type="compositionally biased region" description="Polar residues" evidence="1">
    <location>
        <begin position="1090"/>
        <end position="1100"/>
    </location>
</feature>
<feature type="region of interest" description="Disordered" evidence="1">
    <location>
        <begin position="1150"/>
        <end position="1182"/>
    </location>
</feature>
<feature type="compositionally biased region" description="Low complexity" evidence="1">
    <location>
        <begin position="212"/>
        <end position="225"/>
    </location>
</feature>
<sequence length="1182" mass="133696">MNKKQANDNFYNSVVPSKLTEAKRIKLHTEGWGLLTDYSLESVKISNYRGRVSSSATIRITDRSGEVTCVVKGPAVGLLFGLTLKEWKDVEMSTNSGFYQPVPAPIHTHLNKTGQTIEMEVADQWRREWAGTAEYGKVTEGGVTRRIARAMEVLHASGPGARVRVMRAAYHSSAAPGAPASSFMLHSSRRVISSGFNLLESPSSPMKPLEISSTPFESSPEPTTENYKVTEPDDFEISEPSKWRGSTKGSAIRMPSEESSSTDNASIIDLDARLGRNLHRKYSYDSECSDIHSSRNTSRNSPLLDTPVTLSTLKYKSLLNSSNEWNTRRKSYSFEDTSPLNETITHSNDTLAMESSTDSGICKSTEIVNDQMDDYSHTKHFSRDERKTPNNEESFRDWLSKNRPTSHYRGTKFKTYREHDIVLEEPLENNITLQSTGKVSITLPVTVETDSDDYNKKHQVTEEGDRKVKRVEFCKTELHFAAESGKVNIIATDEKPPPSTDFRKRRSAFVPMKDMIEKPITLFGEKNDFSAPNGIGTPFILSSSEIGESDENTAATKSILKNKIPKPKPYLLGENMAFGTSDELLNKDSPNDCVLSAVSLVNKQLQSEKRYNSEVKSIFAGAAEDPVMKPNVLRTVKAGPTKQDSFKQEKQVVTHIKIDKASDDTIQDVKSKFNKLQVSPAQRKPKTRQLRDSELTYFGVDSGKTDSYNSRNSMKSAFKNSDNESIFQSVKLIQQVSSSVCNSEPESDESPEYQNLPLNIDYAPVPTPRLRSKYEDKPNEINEIQVLKPIIEKESQERTDVSYTRRSRSRRQDEVTARSISAPPKSLRRDSTERSHKREDQSTRSSRVTKDQTKHDTEKIFSTKERKLSEDIDPIYVNLNDDIHKSNTLEKRDIQKLKTNSLNSRQRKSQNTELHKSNKEQTSDTPSSSLNYSDRRKERRSDSGTDNSLRTKHSIHKDTISRSAYKDTLSRRAQKIDKSQNSSDKSEKIKEDRKEDKLNITKEPRKHSESKSSREKKSSTEKTDHRSRSLQRPTSNVPQAESEETTRDRNRRAVEKADHKYNGSLDENHAVHSGRKRNSSRDKSTKETVKASQKQESVYTAQIPAVQSRGNDKDLGTKLNATRSNTRKEYVINYDDKNGTVSSICKIQPSLGTPRRKKTSKDVSKYDKALKHKSVDKVAPRK</sequence>
<feature type="compositionally biased region" description="Polar residues" evidence="1">
    <location>
        <begin position="294"/>
        <end position="305"/>
    </location>
</feature>
<feature type="compositionally biased region" description="Basic and acidic residues" evidence="1">
    <location>
        <begin position="827"/>
        <end position="862"/>
    </location>
</feature>
<feature type="compositionally biased region" description="Basic and acidic residues" evidence="1">
    <location>
        <begin position="956"/>
        <end position="1027"/>
    </location>
</feature>
<gene>
    <name evidence="2" type="primary">HaOG202055</name>
    <name evidence="2" type="ORF">B5X24_HaOG202055</name>
</gene>
<accession>A0A2W1C0V8</accession>
<feature type="region of interest" description="Disordered" evidence="1">
    <location>
        <begin position="892"/>
        <end position="1121"/>
    </location>
</feature>
<feature type="region of interest" description="Disordered" evidence="1">
    <location>
        <begin position="285"/>
        <end position="305"/>
    </location>
</feature>
<feature type="region of interest" description="Disordered" evidence="1">
    <location>
        <begin position="201"/>
        <end position="264"/>
    </location>
</feature>
<name>A0A2W1C0V8_HELAM</name>
<feature type="compositionally biased region" description="Basic and acidic residues" evidence="1">
    <location>
        <begin position="933"/>
        <end position="943"/>
    </location>
</feature>
<dbReference type="OrthoDB" id="8197951at2759"/>
<feature type="compositionally biased region" description="Basic and acidic residues" evidence="1">
    <location>
        <begin position="913"/>
        <end position="922"/>
    </location>
</feature>
<feature type="compositionally biased region" description="Basic and acidic residues" evidence="1">
    <location>
        <begin position="1160"/>
        <end position="1182"/>
    </location>
</feature>
<feature type="compositionally biased region" description="Polar residues" evidence="1">
    <location>
        <begin position="897"/>
        <end position="912"/>
    </location>
</feature>
<protein>
    <submittedName>
        <fullName evidence="2">Uncharacterized protein</fullName>
    </submittedName>
</protein>
<dbReference type="AlphaFoldDB" id="A0A2W1C0V8"/>
<evidence type="ECO:0000313" key="2">
    <source>
        <dbReference type="EMBL" id="PZC78596.1"/>
    </source>
</evidence>
<proteinExistence type="predicted"/>
<evidence type="ECO:0000256" key="1">
    <source>
        <dbReference type="SAM" id="MobiDB-lite"/>
    </source>
</evidence>
<dbReference type="EMBL" id="KZ149900">
    <property type="protein sequence ID" value="PZC78596.1"/>
    <property type="molecule type" value="Genomic_DNA"/>
</dbReference>
<feature type="compositionally biased region" description="Basic and acidic residues" evidence="1">
    <location>
        <begin position="1079"/>
        <end position="1089"/>
    </location>
</feature>
<dbReference type="Proteomes" id="UP000249218">
    <property type="component" value="Unassembled WGS sequence"/>
</dbReference>
<feature type="region of interest" description="Disordered" evidence="1">
    <location>
        <begin position="795"/>
        <end position="862"/>
    </location>
</feature>
<feature type="region of interest" description="Disordered" evidence="1">
    <location>
        <begin position="738"/>
        <end position="761"/>
    </location>
</feature>
<evidence type="ECO:0000313" key="3">
    <source>
        <dbReference type="Proteomes" id="UP000249218"/>
    </source>
</evidence>
<feature type="region of interest" description="Disordered" evidence="1">
    <location>
        <begin position="376"/>
        <end position="398"/>
    </location>
</feature>
<feature type="compositionally biased region" description="Polar residues" evidence="1">
    <location>
        <begin position="923"/>
        <end position="932"/>
    </location>
</feature>
<keyword evidence="3" id="KW-1185">Reference proteome</keyword>
<organism evidence="2 3">
    <name type="scientific">Helicoverpa armigera</name>
    <name type="common">Cotton bollworm</name>
    <name type="synonym">Heliothis armigera</name>
    <dbReference type="NCBI Taxonomy" id="29058"/>
    <lineage>
        <taxon>Eukaryota</taxon>
        <taxon>Metazoa</taxon>
        <taxon>Ecdysozoa</taxon>
        <taxon>Arthropoda</taxon>
        <taxon>Hexapoda</taxon>
        <taxon>Insecta</taxon>
        <taxon>Pterygota</taxon>
        <taxon>Neoptera</taxon>
        <taxon>Endopterygota</taxon>
        <taxon>Lepidoptera</taxon>
        <taxon>Glossata</taxon>
        <taxon>Ditrysia</taxon>
        <taxon>Noctuoidea</taxon>
        <taxon>Noctuidae</taxon>
        <taxon>Heliothinae</taxon>
        <taxon>Helicoverpa</taxon>
    </lineage>
</organism>
<feature type="compositionally biased region" description="Polar residues" evidence="1">
    <location>
        <begin position="1030"/>
        <end position="1039"/>
    </location>
</feature>
<feature type="compositionally biased region" description="Basic and acidic residues" evidence="1">
    <location>
        <begin position="1044"/>
        <end position="1070"/>
    </location>
</feature>
<reference evidence="2 3" key="1">
    <citation type="journal article" date="2017" name="BMC Biol.">
        <title>Genomic innovations, transcriptional plasticity and gene loss underlying the evolution and divergence of two highly polyphagous and invasive Helicoverpa pest species.</title>
        <authorList>
            <person name="Pearce S.L."/>
            <person name="Clarke D.F."/>
            <person name="East P.D."/>
            <person name="Elfekih S."/>
            <person name="Gordon K.H."/>
            <person name="Jermiin L.S."/>
            <person name="McGaughran A."/>
            <person name="Oakeshott J.G."/>
            <person name="Papanikolaou A."/>
            <person name="Perera O.P."/>
            <person name="Rane R.V."/>
            <person name="Richards S."/>
            <person name="Tay W.T."/>
            <person name="Walsh T.K."/>
            <person name="Anderson A."/>
            <person name="Anderson C.J."/>
            <person name="Asgari S."/>
            <person name="Board P.G."/>
            <person name="Bretschneider A."/>
            <person name="Campbell P.M."/>
            <person name="Chertemps T."/>
            <person name="Christeller J.T."/>
            <person name="Coppin C.W."/>
            <person name="Downes S.J."/>
            <person name="Duan G."/>
            <person name="Farnsworth C.A."/>
            <person name="Good R.T."/>
            <person name="Han L.B."/>
            <person name="Han Y.C."/>
            <person name="Hatje K."/>
            <person name="Horne I."/>
            <person name="Huang Y.P."/>
            <person name="Hughes D.S."/>
            <person name="Jacquin-Joly E."/>
            <person name="James W."/>
            <person name="Jhangiani S."/>
            <person name="Kollmar M."/>
            <person name="Kuwar S.S."/>
            <person name="Li S."/>
            <person name="Liu N.Y."/>
            <person name="Maibeche M.T."/>
            <person name="Miller J.R."/>
            <person name="Montagne N."/>
            <person name="Perry T."/>
            <person name="Qu J."/>
            <person name="Song S.V."/>
            <person name="Sutton G.G."/>
            <person name="Vogel H."/>
            <person name="Walenz B.P."/>
            <person name="Xu W."/>
            <person name="Zhang H.J."/>
            <person name="Zou Z."/>
            <person name="Batterham P."/>
            <person name="Edwards O.R."/>
            <person name="Feyereisen R."/>
            <person name="Gibbs R.A."/>
            <person name="Heckel D.G."/>
            <person name="McGrath A."/>
            <person name="Robin C."/>
            <person name="Scherer S.E."/>
            <person name="Worley K.C."/>
            <person name="Wu Y.D."/>
        </authorList>
    </citation>
    <scope>NUCLEOTIDE SEQUENCE [LARGE SCALE GENOMIC DNA]</scope>
    <source>
        <strain evidence="2">Harm_GR_Male_#8</strain>
        <tissue evidence="2">Whole organism</tissue>
    </source>
</reference>